<comment type="caution">
    <text evidence="2">The sequence shown here is derived from an EMBL/GenBank/DDBJ whole genome shotgun (WGS) entry which is preliminary data.</text>
</comment>
<reference evidence="2" key="1">
    <citation type="submission" date="2023-10" db="EMBL/GenBank/DDBJ databases">
        <authorList>
            <person name="Chen Y."/>
            <person name="Shah S."/>
            <person name="Dougan E. K."/>
            <person name="Thang M."/>
            <person name="Chan C."/>
        </authorList>
    </citation>
    <scope>NUCLEOTIDE SEQUENCE [LARGE SCALE GENOMIC DNA]</scope>
</reference>
<protein>
    <submittedName>
        <fullName evidence="2">Uncharacterized protein</fullName>
    </submittedName>
</protein>
<organism evidence="2 3">
    <name type="scientific">Prorocentrum cordatum</name>
    <dbReference type="NCBI Taxonomy" id="2364126"/>
    <lineage>
        <taxon>Eukaryota</taxon>
        <taxon>Sar</taxon>
        <taxon>Alveolata</taxon>
        <taxon>Dinophyceae</taxon>
        <taxon>Prorocentrales</taxon>
        <taxon>Prorocentraceae</taxon>
        <taxon>Prorocentrum</taxon>
    </lineage>
</organism>
<proteinExistence type="predicted"/>
<evidence type="ECO:0000313" key="2">
    <source>
        <dbReference type="EMBL" id="CAK0893712.1"/>
    </source>
</evidence>
<keyword evidence="3" id="KW-1185">Reference proteome</keyword>
<dbReference type="EMBL" id="CAUYUJ010019793">
    <property type="protein sequence ID" value="CAK0893712.1"/>
    <property type="molecule type" value="Genomic_DNA"/>
</dbReference>
<name>A0ABN9X7I1_9DINO</name>
<feature type="region of interest" description="Disordered" evidence="1">
    <location>
        <begin position="56"/>
        <end position="99"/>
    </location>
</feature>
<evidence type="ECO:0000313" key="3">
    <source>
        <dbReference type="Proteomes" id="UP001189429"/>
    </source>
</evidence>
<feature type="compositionally biased region" description="Low complexity" evidence="1">
    <location>
        <begin position="73"/>
        <end position="94"/>
    </location>
</feature>
<sequence>MDAAARAKRMPAEGSLMALIDQATKRPRVDTPSMPTVDPFTLDFVIKRAREIFSDSEADCGTRTPPKEVPQCSPATSSPATFSPDTSSPASTPSQQELSSSAEYFPAQKYIDQLFARSHPLEIGPIRIAFPCGGIVETAPVFEAAGLVVESVNTCYTDVHHAKLVKKLVREHAFSTAPCFGRVKGSVLNKEISEFDGADIVVGKPPVPTWALCASGGRSITSHDMHEYAKFFQYIMHTINSGELHAAIVAHPIETMTPHGRREPFLPKVMELCAKHAPGFHWDIVELKAQDYGLPQPDAISFLRCMKKNHAGAMPNVLPPSCCGRLYDFLDPAEGNINRKDILSRCMRDNLLDYERHIKSLVREDPRMRSTTMVAAVNLDRKSMMLGKDGTLRSSLDHKHVFLLSTDDLHLPGPQRRVFRFISDAERLALKGVNPGYLAKYLPSDSLRHAACSYVPSTVYGAAAMPLINAMAASKKLCARSREGGT</sequence>
<feature type="non-terminal residue" evidence="2">
    <location>
        <position position="486"/>
    </location>
</feature>
<dbReference type="Proteomes" id="UP001189429">
    <property type="component" value="Unassembled WGS sequence"/>
</dbReference>
<gene>
    <name evidence="2" type="ORF">PCOR1329_LOCUS72970</name>
</gene>
<accession>A0ABN9X7I1</accession>
<evidence type="ECO:0000256" key="1">
    <source>
        <dbReference type="SAM" id="MobiDB-lite"/>
    </source>
</evidence>